<dbReference type="OrthoDB" id="5516731at2"/>
<dbReference type="AlphaFoldDB" id="A0A1L9BCU1"/>
<gene>
    <name evidence="2" type="ORF">BON30_13505</name>
</gene>
<dbReference type="Gene3D" id="3.30.530.20">
    <property type="match status" value="1"/>
</dbReference>
<evidence type="ECO:0000313" key="2">
    <source>
        <dbReference type="EMBL" id="OJH40075.1"/>
    </source>
</evidence>
<feature type="compositionally biased region" description="Pro residues" evidence="1">
    <location>
        <begin position="203"/>
        <end position="212"/>
    </location>
</feature>
<comment type="caution">
    <text evidence="2">The sequence shown here is derived from an EMBL/GenBank/DDBJ whole genome shotgun (WGS) entry which is preliminary data.</text>
</comment>
<dbReference type="STRING" id="83449.BON30_13505"/>
<reference evidence="2 3" key="2">
    <citation type="submission" date="2016-12" db="EMBL/GenBank/DDBJ databases">
        <title>Draft Genome Sequence of Cystobacter ferrugineus Strain Cbfe23.</title>
        <authorList>
            <person name="Akbar S."/>
            <person name="Dowd S.E."/>
            <person name="Stevens D.C."/>
        </authorList>
    </citation>
    <scope>NUCLEOTIDE SEQUENCE [LARGE SCALE GENOMIC DNA]</scope>
    <source>
        <strain evidence="2 3">Cbfe23</strain>
    </source>
</reference>
<protein>
    <recommendedName>
        <fullName evidence="4">Polyketide cyclase</fullName>
    </recommendedName>
</protein>
<sequence>MLKRLFLALGVAMVGLAALVASRPSAYRTERALPLAAPAEIPFALVNDLHRWRLWSPWDALEPGMKRHFDGPIAGPEAVYTWTGNAKAGKGRVTVLETRPYELIRVRFERLAPRPSTSTLDFTFQPTAEGVLLRWSQEGHLSWLDRARSLFTDLEAQRGEALDQGLKALVAVSETEASNRRERDALIKARAEEKAQREQAPANEPPAAPPSP</sequence>
<dbReference type="EMBL" id="MPIN01000003">
    <property type="protein sequence ID" value="OJH40075.1"/>
    <property type="molecule type" value="Genomic_DNA"/>
</dbReference>
<organism evidence="2 3">
    <name type="scientific">Cystobacter ferrugineus</name>
    <dbReference type="NCBI Taxonomy" id="83449"/>
    <lineage>
        <taxon>Bacteria</taxon>
        <taxon>Pseudomonadati</taxon>
        <taxon>Myxococcota</taxon>
        <taxon>Myxococcia</taxon>
        <taxon>Myxococcales</taxon>
        <taxon>Cystobacterineae</taxon>
        <taxon>Archangiaceae</taxon>
        <taxon>Cystobacter</taxon>
    </lineage>
</organism>
<dbReference type="SUPFAM" id="SSF55961">
    <property type="entry name" value="Bet v1-like"/>
    <property type="match status" value="1"/>
</dbReference>
<evidence type="ECO:0008006" key="4">
    <source>
        <dbReference type="Google" id="ProtNLM"/>
    </source>
</evidence>
<dbReference type="RefSeq" id="WP_071898709.1">
    <property type="nucleotide sequence ID" value="NZ_MPIN01000003.1"/>
</dbReference>
<reference evidence="3" key="1">
    <citation type="submission" date="2016-11" db="EMBL/GenBank/DDBJ databases">
        <authorList>
            <person name="Shukria A."/>
            <person name="Stevens D.C."/>
        </authorList>
    </citation>
    <scope>NUCLEOTIDE SEQUENCE [LARGE SCALE GENOMIC DNA]</scope>
    <source>
        <strain evidence="3">Cbfe23</strain>
    </source>
</reference>
<feature type="compositionally biased region" description="Basic and acidic residues" evidence="1">
    <location>
        <begin position="177"/>
        <end position="197"/>
    </location>
</feature>
<keyword evidence="3" id="KW-1185">Reference proteome</keyword>
<evidence type="ECO:0000313" key="3">
    <source>
        <dbReference type="Proteomes" id="UP000182229"/>
    </source>
</evidence>
<dbReference type="Proteomes" id="UP000182229">
    <property type="component" value="Unassembled WGS sequence"/>
</dbReference>
<feature type="region of interest" description="Disordered" evidence="1">
    <location>
        <begin position="175"/>
        <end position="212"/>
    </location>
</feature>
<proteinExistence type="predicted"/>
<name>A0A1L9BCU1_9BACT</name>
<accession>A0A1L9BCU1</accession>
<dbReference type="CDD" id="cd07818">
    <property type="entry name" value="SRPBCC_1"/>
    <property type="match status" value="1"/>
</dbReference>
<dbReference type="InterPro" id="IPR023393">
    <property type="entry name" value="START-like_dom_sf"/>
</dbReference>
<evidence type="ECO:0000256" key="1">
    <source>
        <dbReference type="SAM" id="MobiDB-lite"/>
    </source>
</evidence>